<dbReference type="EMBL" id="DS270681">
    <property type="protein sequence ID" value="EFO96491.1"/>
    <property type="molecule type" value="Genomic_DNA"/>
</dbReference>
<accession>E3NUU1</accession>
<feature type="domain" description="Mutator-like transposase" evidence="1">
    <location>
        <begin position="128"/>
        <end position="253"/>
    </location>
</feature>
<evidence type="ECO:0000313" key="3">
    <source>
        <dbReference type="Proteomes" id="UP000008281"/>
    </source>
</evidence>
<evidence type="ECO:0000259" key="1">
    <source>
        <dbReference type="Pfam" id="PF20700"/>
    </source>
</evidence>
<dbReference type="HOGENOM" id="CLU_1100757_0_0_1"/>
<gene>
    <name evidence="2" type="ORF">CRE_17783</name>
</gene>
<proteinExistence type="predicted"/>
<protein>
    <recommendedName>
        <fullName evidence="1">Mutator-like transposase domain-containing protein</fullName>
    </recommendedName>
</protein>
<feature type="non-terminal residue" evidence="2">
    <location>
        <position position="253"/>
    </location>
</feature>
<dbReference type="PANTHER" id="PTHR31751:SF42">
    <property type="entry name" value="PROTEIN CBG10204"/>
    <property type="match status" value="1"/>
</dbReference>
<dbReference type="AlphaFoldDB" id="E3NUU1"/>
<evidence type="ECO:0000313" key="2">
    <source>
        <dbReference type="EMBL" id="EFO96491.1"/>
    </source>
</evidence>
<organism evidence="3">
    <name type="scientific">Caenorhabditis remanei</name>
    <name type="common">Caenorhabditis vulgaris</name>
    <dbReference type="NCBI Taxonomy" id="31234"/>
    <lineage>
        <taxon>Eukaryota</taxon>
        <taxon>Metazoa</taxon>
        <taxon>Ecdysozoa</taxon>
        <taxon>Nematoda</taxon>
        <taxon>Chromadorea</taxon>
        <taxon>Rhabditida</taxon>
        <taxon>Rhabditina</taxon>
        <taxon>Rhabditomorpha</taxon>
        <taxon>Rhabditoidea</taxon>
        <taxon>Rhabditidae</taxon>
        <taxon>Peloderinae</taxon>
        <taxon>Caenorhabditis</taxon>
    </lineage>
</organism>
<dbReference type="InterPro" id="IPR049012">
    <property type="entry name" value="Mutator_transp_dom"/>
</dbReference>
<reference evidence="2" key="1">
    <citation type="submission" date="2007-07" db="EMBL/GenBank/DDBJ databases">
        <title>PCAP assembly of the Caenorhabditis remanei genome.</title>
        <authorList>
            <consortium name="The Caenorhabditis remanei Sequencing Consortium"/>
            <person name="Wilson R.K."/>
        </authorList>
    </citation>
    <scope>NUCLEOTIDE SEQUENCE [LARGE SCALE GENOMIC DNA]</scope>
    <source>
        <strain evidence="2">PB4641</strain>
    </source>
</reference>
<dbReference type="InParanoid" id="E3NUU1"/>
<keyword evidence="3" id="KW-1185">Reference proteome</keyword>
<dbReference type="PANTHER" id="PTHR31751">
    <property type="entry name" value="SI:CH211-108C17.2-RELATED-RELATED"/>
    <property type="match status" value="1"/>
</dbReference>
<dbReference type="Pfam" id="PF20700">
    <property type="entry name" value="Mutator"/>
    <property type="match status" value="1"/>
</dbReference>
<dbReference type="OMA" id="WCASKCK"/>
<sequence>MVLPSRDVKRVCVFCNRSGSRTEMTPVTKNPVHREVWYRKLGKTFKLNCEKSRYPYVCLSHFPAKKASSPRAQIYPYKPNYDIEDEYECEENKKSFKNIICNWNNLYPILSKCWNCLRNGKESSARASMRLQGAALHVSYDCVECGSNWKWSSSTFLDREGKQGQKQCEVNLDISVSVLSTGNAFTKIASLFDVLELPFISNRRYNKLIENVLEASVAKCFFSQRSEVLAIIKENSARENGVDLAGDGQFDSR</sequence>
<name>E3NUU1_CAERE</name>
<dbReference type="Proteomes" id="UP000008281">
    <property type="component" value="Unassembled WGS sequence"/>
</dbReference>